<reference evidence="2 3" key="1">
    <citation type="journal article" date="2019" name="Commun. Biol.">
        <title>The bagworm genome reveals a unique fibroin gene that provides high tensile strength.</title>
        <authorList>
            <person name="Kono N."/>
            <person name="Nakamura H."/>
            <person name="Ohtoshi R."/>
            <person name="Tomita M."/>
            <person name="Numata K."/>
            <person name="Arakawa K."/>
        </authorList>
    </citation>
    <scope>NUCLEOTIDE SEQUENCE [LARGE SCALE GENOMIC DNA]</scope>
</reference>
<comment type="caution">
    <text evidence="2">The sequence shown here is derived from an EMBL/GenBank/DDBJ whole genome shotgun (WGS) entry which is preliminary data.</text>
</comment>
<evidence type="ECO:0000256" key="1">
    <source>
        <dbReference type="SAM" id="MobiDB-lite"/>
    </source>
</evidence>
<keyword evidence="3" id="KW-1185">Reference proteome</keyword>
<gene>
    <name evidence="2" type="ORF">EVAR_38758_1</name>
</gene>
<feature type="region of interest" description="Disordered" evidence="1">
    <location>
        <begin position="267"/>
        <end position="296"/>
    </location>
</feature>
<sequence>MQREALRRHYGTGDFVNLSVRRPRIMTVLVSDYHFSRREFLYSDRNTIYVIRHSYSFVAEDPAQPTGTFHDILDLEVSMVDKCVLGTVIDRQHPAVKASASGSLTCSSRRRAFAFNLVHKLIKLVPMLRFAFNFKIVTNLMRHGSDKRMLTCSKLISSPEFIDGISFGAAVTLKRAFGDTSSDKLRFFQVFLSWTRRKCVTVSRWNYIVGMPSRIPRRAKCIKCARAQTVSEQTLEIRKYRLCDRALAAVDCQHALFLCTCAAGERGRERRGDGGDYAREGASDRERTSGPPREVARGDFTVTGDTCTCASEWYRKWERMLHYYDAYDTHLVYNLRLCIRHNQKETEEGSFIC</sequence>
<accession>A0A4C1WML5</accession>
<name>A0A4C1WML5_EUMVA</name>
<proteinExistence type="predicted"/>
<protein>
    <submittedName>
        <fullName evidence="2">Uncharacterized protein</fullName>
    </submittedName>
</protein>
<dbReference type="AlphaFoldDB" id="A0A4C1WML5"/>
<organism evidence="2 3">
    <name type="scientific">Eumeta variegata</name>
    <name type="common">Bagworm moth</name>
    <name type="synonym">Eumeta japonica</name>
    <dbReference type="NCBI Taxonomy" id="151549"/>
    <lineage>
        <taxon>Eukaryota</taxon>
        <taxon>Metazoa</taxon>
        <taxon>Ecdysozoa</taxon>
        <taxon>Arthropoda</taxon>
        <taxon>Hexapoda</taxon>
        <taxon>Insecta</taxon>
        <taxon>Pterygota</taxon>
        <taxon>Neoptera</taxon>
        <taxon>Endopterygota</taxon>
        <taxon>Lepidoptera</taxon>
        <taxon>Glossata</taxon>
        <taxon>Ditrysia</taxon>
        <taxon>Tineoidea</taxon>
        <taxon>Psychidae</taxon>
        <taxon>Oiketicinae</taxon>
        <taxon>Eumeta</taxon>
    </lineage>
</organism>
<feature type="compositionally biased region" description="Basic and acidic residues" evidence="1">
    <location>
        <begin position="267"/>
        <end position="288"/>
    </location>
</feature>
<evidence type="ECO:0000313" key="2">
    <source>
        <dbReference type="EMBL" id="GBP51364.1"/>
    </source>
</evidence>
<dbReference type="Proteomes" id="UP000299102">
    <property type="component" value="Unassembled WGS sequence"/>
</dbReference>
<evidence type="ECO:0000313" key="3">
    <source>
        <dbReference type="Proteomes" id="UP000299102"/>
    </source>
</evidence>
<dbReference type="EMBL" id="BGZK01000580">
    <property type="protein sequence ID" value="GBP51364.1"/>
    <property type="molecule type" value="Genomic_DNA"/>
</dbReference>